<name>A0A7D4UEM3_9SPHI</name>
<organism evidence="1 2">
    <name type="scientific">Mucilaginibacter mali</name>
    <dbReference type="NCBI Taxonomy" id="2740462"/>
    <lineage>
        <taxon>Bacteria</taxon>
        <taxon>Pseudomonadati</taxon>
        <taxon>Bacteroidota</taxon>
        <taxon>Sphingobacteriia</taxon>
        <taxon>Sphingobacteriales</taxon>
        <taxon>Sphingobacteriaceae</taxon>
        <taxon>Mucilaginibacter</taxon>
    </lineage>
</organism>
<dbReference type="PROSITE" id="PS51257">
    <property type="entry name" value="PROKAR_LIPOPROTEIN"/>
    <property type="match status" value="1"/>
</dbReference>
<dbReference type="EMBL" id="CP054139">
    <property type="protein sequence ID" value="QKJ31919.1"/>
    <property type="molecule type" value="Genomic_DNA"/>
</dbReference>
<reference evidence="1 2" key="1">
    <citation type="submission" date="2020-05" db="EMBL/GenBank/DDBJ databases">
        <title>Mucilaginibacter mali sp. nov.</title>
        <authorList>
            <person name="Kim H.S."/>
            <person name="Lee K.C."/>
            <person name="Suh M.K."/>
            <person name="Kim J.-S."/>
            <person name="Han K.-I."/>
            <person name="Eom M.K."/>
            <person name="Shin Y.K."/>
            <person name="Lee J.-S."/>
        </authorList>
    </citation>
    <scope>NUCLEOTIDE SEQUENCE [LARGE SCALE GENOMIC DNA]</scope>
    <source>
        <strain evidence="1 2">G2-14</strain>
    </source>
</reference>
<evidence type="ECO:0008006" key="3">
    <source>
        <dbReference type="Google" id="ProtNLM"/>
    </source>
</evidence>
<sequence length="217" mass="24458">MKKVFLLMAVCAVMLSACSDKKKEGVITYQLSYQLPDSLTSFAAYLPKHAHAYFKGDSVASVQGTDEESTTMITYHPTGYLLCLLKSGMKRFQVQYSLEEQKKELPDMSLYEFTRGRTDLKIAGYAAQQYIMKNKFSGDTTSAWFTHDIEVPPNYLTAMFKPEFGTPLRFSINQNGMVTETSFKEIRYEPVPAGIFVAPPGYKKMTPSELNEMPVGN</sequence>
<proteinExistence type="predicted"/>
<dbReference type="Proteomes" id="UP000505355">
    <property type="component" value="Chromosome"/>
</dbReference>
<evidence type="ECO:0000313" key="1">
    <source>
        <dbReference type="EMBL" id="QKJ31919.1"/>
    </source>
</evidence>
<dbReference type="KEGG" id="mmab:HQ865_19830"/>
<accession>A0A7D4UEM3</accession>
<dbReference type="RefSeq" id="WP_173416573.1">
    <property type="nucleotide sequence ID" value="NZ_CP054139.1"/>
</dbReference>
<keyword evidence="2" id="KW-1185">Reference proteome</keyword>
<protein>
    <recommendedName>
        <fullName evidence="3">DUF4412 domain-containing protein</fullName>
    </recommendedName>
</protein>
<gene>
    <name evidence="1" type="ORF">HQ865_19830</name>
</gene>
<evidence type="ECO:0000313" key="2">
    <source>
        <dbReference type="Proteomes" id="UP000505355"/>
    </source>
</evidence>
<dbReference type="AlphaFoldDB" id="A0A7D4UEM3"/>